<evidence type="ECO:0000313" key="3">
    <source>
        <dbReference type="Proteomes" id="UP000215453"/>
    </source>
</evidence>
<feature type="region of interest" description="Disordered" evidence="1">
    <location>
        <begin position="1"/>
        <end position="107"/>
    </location>
</feature>
<proteinExistence type="predicted"/>
<reference evidence="2 3" key="1">
    <citation type="submission" date="2016-10" db="EMBL/GenBank/DDBJ databases">
        <authorList>
            <person name="Varghese N."/>
        </authorList>
    </citation>
    <scope>NUCLEOTIDE SEQUENCE [LARGE SCALE GENOMIC DNA]</scope>
</reference>
<dbReference type="AlphaFoldDB" id="A0A1Y6M1R1"/>
<sequence length="107" mass="11499">MATTALTTSHTAALPPWPSTTTTQPTKNETPSTTPPPAHTSLLPAHAFTTNTRPYHYQKQEREHDAKSEKLQAVSSHPVGRTFDTGFSVSSIRASRLRKASNGATSG</sequence>
<gene>
    <name evidence="2" type="ORF">ZT1A5_G11980</name>
</gene>
<name>A0A1Y6M1R1_ZYMTR</name>
<feature type="compositionally biased region" description="Basic and acidic residues" evidence="1">
    <location>
        <begin position="58"/>
        <end position="70"/>
    </location>
</feature>
<evidence type="ECO:0000313" key="2">
    <source>
        <dbReference type="EMBL" id="SMY30526.1"/>
    </source>
</evidence>
<protein>
    <submittedName>
        <fullName evidence="2">Uncharacterized protein</fullName>
    </submittedName>
</protein>
<organism evidence="2 3">
    <name type="scientific">Zymoseptoria tritici ST99CH_1A5</name>
    <dbReference type="NCBI Taxonomy" id="1276529"/>
    <lineage>
        <taxon>Eukaryota</taxon>
        <taxon>Fungi</taxon>
        <taxon>Dikarya</taxon>
        <taxon>Ascomycota</taxon>
        <taxon>Pezizomycotina</taxon>
        <taxon>Dothideomycetes</taxon>
        <taxon>Dothideomycetidae</taxon>
        <taxon>Mycosphaerellales</taxon>
        <taxon>Mycosphaerellaceae</taxon>
        <taxon>Zymoseptoria</taxon>
    </lineage>
</organism>
<dbReference type="EMBL" id="LT882695">
    <property type="protein sequence ID" value="SMY30526.1"/>
    <property type="molecule type" value="Genomic_DNA"/>
</dbReference>
<evidence type="ECO:0000256" key="1">
    <source>
        <dbReference type="SAM" id="MobiDB-lite"/>
    </source>
</evidence>
<feature type="compositionally biased region" description="Low complexity" evidence="1">
    <location>
        <begin position="1"/>
        <end position="32"/>
    </location>
</feature>
<dbReference type="Proteomes" id="UP000215453">
    <property type="component" value="Chromosome 20"/>
</dbReference>
<accession>A0A1Y6M1R1</accession>